<gene>
    <name evidence="2" type="ORF">QYM36_019464</name>
</gene>
<name>A0AA88HAA9_ARTSF</name>
<sequence length="208" mass="23558">MCLCMKDMDFMGQYLQERNVAQKRMSSKIGFPSFEDDDSVSSSCNMDICDTVVIGNDLVEEPPSCSYVCDLPDQETIQNDPFFNIDQIIKTTTPTRKFISQNIIENPTPERQSSKQSKNELSGDSGFKKKKMFEPSSPSSSAIDRLAASTENFLNKSSKVNTSKYRASLVGELVSAKLRALPLRKQVEIEKKINDIFYEHEMEHFPNV</sequence>
<evidence type="ECO:0000313" key="3">
    <source>
        <dbReference type="Proteomes" id="UP001187531"/>
    </source>
</evidence>
<dbReference type="Proteomes" id="UP001187531">
    <property type="component" value="Unassembled WGS sequence"/>
</dbReference>
<organism evidence="2 3">
    <name type="scientific">Artemia franciscana</name>
    <name type="common">Brine shrimp</name>
    <name type="synonym">Artemia sanfranciscana</name>
    <dbReference type="NCBI Taxonomy" id="6661"/>
    <lineage>
        <taxon>Eukaryota</taxon>
        <taxon>Metazoa</taxon>
        <taxon>Ecdysozoa</taxon>
        <taxon>Arthropoda</taxon>
        <taxon>Crustacea</taxon>
        <taxon>Branchiopoda</taxon>
        <taxon>Anostraca</taxon>
        <taxon>Artemiidae</taxon>
        <taxon>Artemia</taxon>
    </lineage>
</organism>
<evidence type="ECO:0000256" key="1">
    <source>
        <dbReference type="SAM" id="MobiDB-lite"/>
    </source>
</evidence>
<feature type="region of interest" description="Disordered" evidence="1">
    <location>
        <begin position="104"/>
        <end position="141"/>
    </location>
</feature>
<evidence type="ECO:0008006" key="4">
    <source>
        <dbReference type="Google" id="ProtNLM"/>
    </source>
</evidence>
<evidence type="ECO:0000313" key="2">
    <source>
        <dbReference type="EMBL" id="KAK2701866.1"/>
    </source>
</evidence>
<proteinExistence type="predicted"/>
<feature type="compositionally biased region" description="Polar residues" evidence="1">
    <location>
        <begin position="104"/>
        <end position="122"/>
    </location>
</feature>
<accession>A0AA88HAA9</accession>
<protein>
    <recommendedName>
        <fullName evidence="4">BESS domain-containing protein</fullName>
    </recommendedName>
</protein>
<dbReference type="AlphaFoldDB" id="A0AA88HAA9"/>
<reference evidence="2" key="1">
    <citation type="submission" date="2023-07" db="EMBL/GenBank/DDBJ databases">
        <title>Chromosome-level genome assembly of Artemia franciscana.</title>
        <authorList>
            <person name="Jo E."/>
        </authorList>
    </citation>
    <scope>NUCLEOTIDE SEQUENCE</scope>
    <source>
        <tissue evidence="2">Whole body</tissue>
    </source>
</reference>
<dbReference type="EMBL" id="JAVRJZ010001296">
    <property type="protein sequence ID" value="KAK2701866.1"/>
    <property type="molecule type" value="Genomic_DNA"/>
</dbReference>
<comment type="caution">
    <text evidence="2">The sequence shown here is derived from an EMBL/GenBank/DDBJ whole genome shotgun (WGS) entry which is preliminary data.</text>
</comment>
<keyword evidence="3" id="KW-1185">Reference proteome</keyword>